<keyword evidence="2" id="KW-0805">Transcription regulation</keyword>
<dbReference type="AlphaFoldDB" id="A0A1G8NYX8"/>
<comment type="similarity">
    <text evidence="1">Belongs to the LysR transcriptional regulatory family.</text>
</comment>
<dbReference type="PANTHER" id="PTHR30346">
    <property type="entry name" value="TRANSCRIPTIONAL DUAL REGULATOR HCAR-RELATED"/>
    <property type="match status" value="1"/>
</dbReference>
<dbReference type="InterPro" id="IPR036390">
    <property type="entry name" value="WH_DNA-bd_sf"/>
</dbReference>
<dbReference type="InterPro" id="IPR000847">
    <property type="entry name" value="LysR_HTH_N"/>
</dbReference>
<dbReference type="PANTHER" id="PTHR30346:SF28">
    <property type="entry name" value="HTH-TYPE TRANSCRIPTIONAL REGULATOR CYNR"/>
    <property type="match status" value="1"/>
</dbReference>
<evidence type="ECO:0000256" key="4">
    <source>
        <dbReference type="ARBA" id="ARBA00023163"/>
    </source>
</evidence>
<protein>
    <submittedName>
        <fullName evidence="6">DNA-binding transcriptional regulator, LysR family</fullName>
    </submittedName>
</protein>
<dbReference type="Pfam" id="PF03466">
    <property type="entry name" value="LysR_substrate"/>
    <property type="match status" value="1"/>
</dbReference>
<keyword evidence="3 6" id="KW-0238">DNA-binding</keyword>
<dbReference type="OrthoDB" id="9803735at2"/>
<sequence length="307" mass="33859">MDIRQLRYFIALAEERQVTSAALKLHMSQPPLSQQLKLMETELGVQLFHRNGRQLELTAPGRTLFEHALTITRLMDEAKAETRESGLGIRGKLSIGVNTLSDSRLPGALSLFREKYPKVTFKIQQNETNTLIQLVRDKTLDLAIVRLPIDLEDFDCLMLGDEPLYFVTGDAEPGTLTCKHESVSYEAIAGYPLLLPSTEGLGLYNLILEHFRSRGLSPIIIGECSDIGMLIELVSSGFGASILPETSLGRHTGRSLRYSRIDDPYAVSSSAVIWLKQPFLSKAAVNFIGTLRAGAAGSEISAEARLQ</sequence>
<dbReference type="InterPro" id="IPR036388">
    <property type="entry name" value="WH-like_DNA-bd_sf"/>
</dbReference>
<dbReference type="SUPFAM" id="SSF46785">
    <property type="entry name" value="Winged helix' DNA-binding domain"/>
    <property type="match status" value="1"/>
</dbReference>
<keyword evidence="4" id="KW-0804">Transcription</keyword>
<dbReference type="PROSITE" id="PS50931">
    <property type="entry name" value="HTH_LYSR"/>
    <property type="match status" value="1"/>
</dbReference>
<name>A0A1G8NYX8_9BACL</name>
<dbReference type="GO" id="GO:0003677">
    <property type="term" value="F:DNA binding"/>
    <property type="evidence" value="ECO:0007669"/>
    <property type="project" value="UniProtKB-KW"/>
</dbReference>
<reference evidence="7" key="1">
    <citation type="submission" date="2016-10" db="EMBL/GenBank/DDBJ databases">
        <authorList>
            <person name="Varghese N."/>
            <person name="Submissions S."/>
        </authorList>
    </citation>
    <scope>NUCLEOTIDE SEQUENCE [LARGE SCALE GENOMIC DNA]</scope>
    <source>
        <strain evidence="7">CGMCC 1.11012</strain>
    </source>
</reference>
<keyword evidence="7" id="KW-1185">Reference proteome</keyword>
<evidence type="ECO:0000313" key="6">
    <source>
        <dbReference type="EMBL" id="SDI85216.1"/>
    </source>
</evidence>
<evidence type="ECO:0000259" key="5">
    <source>
        <dbReference type="PROSITE" id="PS50931"/>
    </source>
</evidence>
<dbReference type="InterPro" id="IPR005119">
    <property type="entry name" value="LysR_subst-bd"/>
</dbReference>
<evidence type="ECO:0000256" key="1">
    <source>
        <dbReference type="ARBA" id="ARBA00009437"/>
    </source>
</evidence>
<organism evidence="6 7">
    <name type="scientific">Paenibacillus typhae</name>
    <dbReference type="NCBI Taxonomy" id="1174501"/>
    <lineage>
        <taxon>Bacteria</taxon>
        <taxon>Bacillati</taxon>
        <taxon>Bacillota</taxon>
        <taxon>Bacilli</taxon>
        <taxon>Bacillales</taxon>
        <taxon>Paenibacillaceae</taxon>
        <taxon>Paenibacillus</taxon>
    </lineage>
</organism>
<dbReference type="FunFam" id="1.10.10.10:FF:000001">
    <property type="entry name" value="LysR family transcriptional regulator"/>
    <property type="match status" value="1"/>
</dbReference>
<evidence type="ECO:0000256" key="3">
    <source>
        <dbReference type="ARBA" id="ARBA00023125"/>
    </source>
</evidence>
<dbReference type="Pfam" id="PF00126">
    <property type="entry name" value="HTH_1"/>
    <property type="match status" value="1"/>
</dbReference>
<evidence type="ECO:0000313" key="7">
    <source>
        <dbReference type="Proteomes" id="UP000199050"/>
    </source>
</evidence>
<dbReference type="RefSeq" id="WP_090714016.1">
    <property type="nucleotide sequence ID" value="NZ_CBCSKY010000011.1"/>
</dbReference>
<gene>
    <name evidence="6" type="ORF">SAMN05216192_10931</name>
</gene>
<dbReference type="Gene3D" id="1.10.10.10">
    <property type="entry name" value="Winged helix-like DNA-binding domain superfamily/Winged helix DNA-binding domain"/>
    <property type="match status" value="1"/>
</dbReference>
<evidence type="ECO:0000256" key="2">
    <source>
        <dbReference type="ARBA" id="ARBA00023015"/>
    </source>
</evidence>
<feature type="domain" description="HTH lysR-type" evidence="5">
    <location>
        <begin position="1"/>
        <end position="58"/>
    </location>
</feature>
<dbReference type="Proteomes" id="UP000199050">
    <property type="component" value="Unassembled WGS sequence"/>
</dbReference>
<dbReference type="SUPFAM" id="SSF53850">
    <property type="entry name" value="Periplasmic binding protein-like II"/>
    <property type="match status" value="1"/>
</dbReference>
<accession>A0A1G8NYX8</accession>
<proteinExistence type="inferred from homology"/>
<dbReference type="PRINTS" id="PR00039">
    <property type="entry name" value="HTHLYSR"/>
</dbReference>
<dbReference type="Gene3D" id="3.40.190.290">
    <property type="match status" value="1"/>
</dbReference>
<dbReference type="STRING" id="1174501.SAMN05216192_10931"/>
<dbReference type="GO" id="GO:0003700">
    <property type="term" value="F:DNA-binding transcription factor activity"/>
    <property type="evidence" value="ECO:0007669"/>
    <property type="project" value="InterPro"/>
</dbReference>
<dbReference type="GO" id="GO:0032993">
    <property type="term" value="C:protein-DNA complex"/>
    <property type="evidence" value="ECO:0007669"/>
    <property type="project" value="TreeGrafter"/>
</dbReference>
<dbReference type="CDD" id="cd05466">
    <property type="entry name" value="PBP2_LTTR_substrate"/>
    <property type="match status" value="1"/>
</dbReference>
<dbReference type="EMBL" id="FNDX01000009">
    <property type="protein sequence ID" value="SDI85216.1"/>
    <property type="molecule type" value="Genomic_DNA"/>
</dbReference>